<protein>
    <submittedName>
        <fullName evidence="1">Unannotated protein</fullName>
    </submittedName>
</protein>
<sequence>MASGPTFWMLWPPKVISPCRAMTPLMARMVVVFPAPFAPSITTISPSLTSRSIPSSTFSGP</sequence>
<dbReference type="EMBL" id="CAFBIY010000042">
    <property type="protein sequence ID" value="CAB4849726.1"/>
    <property type="molecule type" value="Genomic_DNA"/>
</dbReference>
<accession>A0A6J7BVK1</accession>
<name>A0A6J7BVK1_9ZZZZ</name>
<gene>
    <name evidence="1" type="ORF">UFOPK3267_00983</name>
</gene>
<proteinExistence type="predicted"/>
<organism evidence="1">
    <name type="scientific">freshwater metagenome</name>
    <dbReference type="NCBI Taxonomy" id="449393"/>
    <lineage>
        <taxon>unclassified sequences</taxon>
        <taxon>metagenomes</taxon>
        <taxon>ecological metagenomes</taxon>
    </lineage>
</organism>
<dbReference type="AlphaFoldDB" id="A0A6J7BVK1"/>
<reference evidence="1" key="1">
    <citation type="submission" date="2020-05" db="EMBL/GenBank/DDBJ databases">
        <authorList>
            <person name="Chiriac C."/>
            <person name="Salcher M."/>
            <person name="Ghai R."/>
            <person name="Kavagutti S V."/>
        </authorList>
    </citation>
    <scope>NUCLEOTIDE SEQUENCE</scope>
</reference>
<evidence type="ECO:0000313" key="1">
    <source>
        <dbReference type="EMBL" id="CAB4849726.1"/>
    </source>
</evidence>